<accession>A0A2A6C013</accession>
<organism evidence="1 2">
    <name type="scientific">Pristionchus pacificus</name>
    <name type="common">Parasitic nematode worm</name>
    <dbReference type="NCBI Taxonomy" id="54126"/>
    <lineage>
        <taxon>Eukaryota</taxon>
        <taxon>Metazoa</taxon>
        <taxon>Ecdysozoa</taxon>
        <taxon>Nematoda</taxon>
        <taxon>Chromadorea</taxon>
        <taxon>Rhabditida</taxon>
        <taxon>Rhabditina</taxon>
        <taxon>Diplogasteromorpha</taxon>
        <taxon>Diplogasteroidea</taxon>
        <taxon>Neodiplogasteridae</taxon>
        <taxon>Pristionchus</taxon>
    </lineage>
</organism>
<reference evidence="1" key="2">
    <citation type="submission" date="2022-06" db="UniProtKB">
        <authorList>
            <consortium name="EnsemblMetazoa"/>
        </authorList>
    </citation>
    <scope>IDENTIFICATION</scope>
    <source>
        <strain evidence="1">PS312</strain>
    </source>
</reference>
<keyword evidence="2" id="KW-1185">Reference proteome</keyword>
<sequence length="73" mass="8677">MITWLTPFKSFSSFNNAFHSPFSQHSSQLRRLQTRWNEMDETLNRITDPEMQLLTSVGFLHDFLHLCSDFPDK</sequence>
<gene>
    <name evidence="1" type="primary">WBGene00280599</name>
</gene>
<accession>A0A8R1UZR6</accession>
<dbReference type="AlphaFoldDB" id="A0A2A6C013"/>
<name>A0A2A6C013_PRIPA</name>
<reference evidence="2" key="1">
    <citation type="journal article" date="2008" name="Nat. Genet.">
        <title>The Pristionchus pacificus genome provides a unique perspective on nematode lifestyle and parasitism.</title>
        <authorList>
            <person name="Dieterich C."/>
            <person name="Clifton S.W."/>
            <person name="Schuster L.N."/>
            <person name="Chinwalla A."/>
            <person name="Delehaunty K."/>
            <person name="Dinkelacker I."/>
            <person name="Fulton L."/>
            <person name="Fulton R."/>
            <person name="Godfrey J."/>
            <person name="Minx P."/>
            <person name="Mitreva M."/>
            <person name="Roeseler W."/>
            <person name="Tian H."/>
            <person name="Witte H."/>
            <person name="Yang S.P."/>
            <person name="Wilson R.K."/>
            <person name="Sommer R.J."/>
        </authorList>
    </citation>
    <scope>NUCLEOTIDE SEQUENCE [LARGE SCALE GENOMIC DNA]</scope>
    <source>
        <strain evidence="2">PS312</strain>
    </source>
</reference>
<dbReference type="Proteomes" id="UP000005239">
    <property type="component" value="Unassembled WGS sequence"/>
</dbReference>
<dbReference type="EnsemblMetazoa" id="PPA42230.1">
    <property type="protein sequence ID" value="PPA42230.1"/>
    <property type="gene ID" value="WBGene00280599"/>
</dbReference>
<protein>
    <submittedName>
        <fullName evidence="1">Uncharacterized protein</fullName>
    </submittedName>
</protein>
<evidence type="ECO:0000313" key="2">
    <source>
        <dbReference type="Proteomes" id="UP000005239"/>
    </source>
</evidence>
<proteinExistence type="predicted"/>
<evidence type="ECO:0000313" key="1">
    <source>
        <dbReference type="EnsemblMetazoa" id="PPA42230.1"/>
    </source>
</evidence>